<keyword evidence="3" id="KW-1185">Reference proteome</keyword>
<dbReference type="OrthoDB" id="159011at2157"/>
<dbReference type="EMBL" id="FTNR01000009">
    <property type="protein sequence ID" value="SIS06135.1"/>
    <property type="molecule type" value="Genomic_DNA"/>
</dbReference>
<sequence>MYTGKTEKPCCLCEIGDIDHRIDLPPRAIQQLKHGEAIAWQDVIGEVSLYFCDRDWETVCELVLETGMTPLPRCNAARASFDLREDFEAFTNRTKDVPDHQPIEERFWTDSQQILAGNTEYPPSDRELVQARVVTWALEDLEAPIAREEPGTAQQE</sequence>
<accession>A0A1N7G0R5</accession>
<evidence type="ECO:0000313" key="3">
    <source>
        <dbReference type="Proteomes" id="UP000185936"/>
    </source>
</evidence>
<gene>
    <name evidence="2" type="ORF">SAMN05421752_10986</name>
</gene>
<evidence type="ECO:0000313" key="2">
    <source>
        <dbReference type="EMBL" id="SIS06135.1"/>
    </source>
</evidence>
<dbReference type="RefSeq" id="WP_076609649.1">
    <property type="nucleotide sequence ID" value="NZ_FTNR01000009.1"/>
</dbReference>
<proteinExistence type="predicted"/>
<feature type="domain" description="DUF7960" evidence="1">
    <location>
        <begin position="1"/>
        <end position="143"/>
    </location>
</feature>
<dbReference type="InterPro" id="IPR058266">
    <property type="entry name" value="DUF7960"/>
</dbReference>
<dbReference type="Pfam" id="PF25901">
    <property type="entry name" value="DUF7960"/>
    <property type="match status" value="1"/>
</dbReference>
<dbReference type="STRING" id="308853.SAMN05421752_10986"/>
<reference evidence="3" key="1">
    <citation type="submission" date="2017-01" db="EMBL/GenBank/DDBJ databases">
        <authorList>
            <person name="Varghese N."/>
            <person name="Submissions S."/>
        </authorList>
    </citation>
    <scope>NUCLEOTIDE SEQUENCE [LARGE SCALE GENOMIC DNA]</scope>
    <source>
        <strain evidence="3">type strain: HArc-</strain>
    </source>
</reference>
<organism evidence="2 3">
    <name type="scientific">Natronorubrum thiooxidans</name>
    <dbReference type="NCBI Taxonomy" id="308853"/>
    <lineage>
        <taxon>Archaea</taxon>
        <taxon>Methanobacteriati</taxon>
        <taxon>Methanobacteriota</taxon>
        <taxon>Stenosarchaea group</taxon>
        <taxon>Halobacteria</taxon>
        <taxon>Halobacteriales</taxon>
        <taxon>Natrialbaceae</taxon>
        <taxon>Natronorubrum</taxon>
    </lineage>
</organism>
<dbReference type="AlphaFoldDB" id="A0A1N7G0R5"/>
<dbReference type="Proteomes" id="UP000185936">
    <property type="component" value="Unassembled WGS sequence"/>
</dbReference>
<name>A0A1N7G0R5_9EURY</name>
<evidence type="ECO:0000259" key="1">
    <source>
        <dbReference type="Pfam" id="PF25901"/>
    </source>
</evidence>
<protein>
    <recommendedName>
        <fullName evidence="1">DUF7960 domain-containing protein</fullName>
    </recommendedName>
</protein>